<feature type="compositionally biased region" description="Basic and acidic residues" evidence="1">
    <location>
        <begin position="12"/>
        <end position="26"/>
    </location>
</feature>
<evidence type="ECO:0000256" key="1">
    <source>
        <dbReference type="SAM" id="MobiDB-lite"/>
    </source>
</evidence>
<accession>A0AAD9K478</accession>
<comment type="caution">
    <text evidence="2">The sequence shown here is derived from an EMBL/GenBank/DDBJ whole genome shotgun (WGS) entry which is preliminary data.</text>
</comment>
<protein>
    <recommendedName>
        <fullName evidence="4">PH domain-containing protein</fullName>
    </recommendedName>
</protein>
<feature type="region of interest" description="Disordered" evidence="1">
    <location>
        <begin position="1"/>
        <end position="49"/>
    </location>
</feature>
<feature type="compositionally biased region" description="Polar residues" evidence="1">
    <location>
        <begin position="1"/>
        <end position="11"/>
    </location>
</feature>
<dbReference type="EMBL" id="JAODUO010001423">
    <property type="protein sequence ID" value="KAK2164271.1"/>
    <property type="molecule type" value="Genomic_DNA"/>
</dbReference>
<dbReference type="AlphaFoldDB" id="A0AAD9K478"/>
<name>A0AAD9K478_RIDPI</name>
<dbReference type="SUPFAM" id="SSF50729">
    <property type="entry name" value="PH domain-like"/>
    <property type="match status" value="1"/>
</dbReference>
<sequence>MCNGRDSSGDTNSEKRNDATMRKELSCENAPLGMRSGDVPHSRGAKPRKSGSVFLLHRAGGRARKVPVVLSLYCGSFDRYAVVSQDRLMCKDCGYINLRHSAVSRLTSNNNSNNDELSFQIIPTKCDGQSLVFSVRHRRDLDDWLTALTPDDSEYSPPAPVLRRPVESLGKRPRPASIIGKHITLPALVEEE</sequence>
<dbReference type="Proteomes" id="UP001209878">
    <property type="component" value="Unassembled WGS sequence"/>
</dbReference>
<gene>
    <name evidence="2" type="ORF">NP493_1423g01031</name>
</gene>
<organism evidence="2 3">
    <name type="scientific">Ridgeia piscesae</name>
    <name type="common">Tubeworm</name>
    <dbReference type="NCBI Taxonomy" id="27915"/>
    <lineage>
        <taxon>Eukaryota</taxon>
        <taxon>Metazoa</taxon>
        <taxon>Spiralia</taxon>
        <taxon>Lophotrochozoa</taxon>
        <taxon>Annelida</taxon>
        <taxon>Polychaeta</taxon>
        <taxon>Sedentaria</taxon>
        <taxon>Canalipalpata</taxon>
        <taxon>Sabellida</taxon>
        <taxon>Siboglinidae</taxon>
        <taxon>Ridgeia</taxon>
    </lineage>
</organism>
<proteinExistence type="predicted"/>
<evidence type="ECO:0000313" key="3">
    <source>
        <dbReference type="Proteomes" id="UP001209878"/>
    </source>
</evidence>
<keyword evidence="3" id="KW-1185">Reference proteome</keyword>
<evidence type="ECO:0000313" key="2">
    <source>
        <dbReference type="EMBL" id="KAK2164271.1"/>
    </source>
</evidence>
<evidence type="ECO:0008006" key="4">
    <source>
        <dbReference type="Google" id="ProtNLM"/>
    </source>
</evidence>
<reference evidence="2" key="1">
    <citation type="journal article" date="2023" name="Mol. Biol. Evol.">
        <title>Third-Generation Sequencing Reveals the Adaptive Role of the Epigenome in Three Deep-Sea Polychaetes.</title>
        <authorList>
            <person name="Perez M."/>
            <person name="Aroh O."/>
            <person name="Sun Y."/>
            <person name="Lan Y."/>
            <person name="Juniper S.K."/>
            <person name="Young C.R."/>
            <person name="Angers B."/>
            <person name="Qian P.Y."/>
        </authorList>
    </citation>
    <scope>NUCLEOTIDE SEQUENCE</scope>
    <source>
        <strain evidence="2">R07B-5</strain>
    </source>
</reference>